<evidence type="ECO:0000313" key="3">
    <source>
        <dbReference type="Proteomes" id="UP001215598"/>
    </source>
</evidence>
<reference evidence="2" key="1">
    <citation type="submission" date="2023-03" db="EMBL/GenBank/DDBJ databases">
        <title>Massive genome expansion in bonnet fungi (Mycena s.s.) driven by repeated elements and novel gene families across ecological guilds.</title>
        <authorList>
            <consortium name="Lawrence Berkeley National Laboratory"/>
            <person name="Harder C.B."/>
            <person name="Miyauchi S."/>
            <person name="Viragh M."/>
            <person name="Kuo A."/>
            <person name="Thoen E."/>
            <person name="Andreopoulos B."/>
            <person name="Lu D."/>
            <person name="Skrede I."/>
            <person name="Drula E."/>
            <person name="Henrissat B."/>
            <person name="Morin E."/>
            <person name="Kohler A."/>
            <person name="Barry K."/>
            <person name="LaButti K."/>
            <person name="Morin E."/>
            <person name="Salamov A."/>
            <person name="Lipzen A."/>
            <person name="Mereny Z."/>
            <person name="Hegedus B."/>
            <person name="Baldrian P."/>
            <person name="Stursova M."/>
            <person name="Weitz H."/>
            <person name="Taylor A."/>
            <person name="Grigoriev I.V."/>
            <person name="Nagy L.G."/>
            <person name="Martin F."/>
            <person name="Kauserud H."/>
        </authorList>
    </citation>
    <scope>NUCLEOTIDE SEQUENCE</scope>
    <source>
        <strain evidence="2">CBHHK182m</strain>
    </source>
</reference>
<keyword evidence="1" id="KW-0732">Signal</keyword>
<sequence>MPAISLVSGFVLTVFGIASTFPGPNQRTTRTSSFPSTWSKKNQFLSPRIRCLVPHHTTQSRRDSQSTQYAI</sequence>
<feature type="chain" id="PRO_5041997394" description="Secreted protein" evidence="1">
    <location>
        <begin position="21"/>
        <end position="71"/>
    </location>
</feature>
<keyword evidence="3" id="KW-1185">Reference proteome</keyword>
<comment type="caution">
    <text evidence="2">The sequence shown here is derived from an EMBL/GenBank/DDBJ whole genome shotgun (WGS) entry which is preliminary data.</text>
</comment>
<accession>A0AAD7IKG8</accession>
<protein>
    <recommendedName>
        <fullName evidence="4">Secreted protein</fullName>
    </recommendedName>
</protein>
<dbReference type="EMBL" id="JARKIB010000090">
    <property type="protein sequence ID" value="KAJ7743614.1"/>
    <property type="molecule type" value="Genomic_DNA"/>
</dbReference>
<dbReference type="Proteomes" id="UP001215598">
    <property type="component" value="Unassembled WGS sequence"/>
</dbReference>
<evidence type="ECO:0008006" key="4">
    <source>
        <dbReference type="Google" id="ProtNLM"/>
    </source>
</evidence>
<evidence type="ECO:0000256" key="1">
    <source>
        <dbReference type="SAM" id="SignalP"/>
    </source>
</evidence>
<gene>
    <name evidence="2" type="ORF">B0H16DRAFT_1561110</name>
</gene>
<organism evidence="2 3">
    <name type="scientific">Mycena metata</name>
    <dbReference type="NCBI Taxonomy" id="1033252"/>
    <lineage>
        <taxon>Eukaryota</taxon>
        <taxon>Fungi</taxon>
        <taxon>Dikarya</taxon>
        <taxon>Basidiomycota</taxon>
        <taxon>Agaricomycotina</taxon>
        <taxon>Agaricomycetes</taxon>
        <taxon>Agaricomycetidae</taxon>
        <taxon>Agaricales</taxon>
        <taxon>Marasmiineae</taxon>
        <taxon>Mycenaceae</taxon>
        <taxon>Mycena</taxon>
    </lineage>
</organism>
<name>A0AAD7IKG8_9AGAR</name>
<evidence type="ECO:0000313" key="2">
    <source>
        <dbReference type="EMBL" id="KAJ7743614.1"/>
    </source>
</evidence>
<proteinExistence type="predicted"/>
<dbReference type="AlphaFoldDB" id="A0AAD7IKG8"/>
<feature type="signal peptide" evidence="1">
    <location>
        <begin position="1"/>
        <end position="20"/>
    </location>
</feature>